<reference evidence="8 9" key="1">
    <citation type="submission" date="2019-09" db="EMBL/GenBank/DDBJ databases">
        <title>Goodfellowia gen. nov., a new genus of the Pseudonocardineae related to Actinoalloteichus, containing Goodfellowia coeruleoviolacea gen. nov., comb. nov. gen. nov., comb. nov.</title>
        <authorList>
            <person name="Labeda D."/>
        </authorList>
    </citation>
    <scope>NUCLEOTIDE SEQUENCE [LARGE SCALE GENOMIC DNA]</scope>
    <source>
        <strain evidence="8 9">AN110305</strain>
    </source>
</reference>
<evidence type="ECO:0000256" key="3">
    <source>
        <dbReference type="ARBA" id="ARBA00022692"/>
    </source>
</evidence>
<accession>A0A5B2XRZ0</accession>
<keyword evidence="2" id="KW-1003">Cell membrane</keyword>
<evidence type="ECO:0000256" key="1">
    <source>
        <dbReference type="ARBA" id="ARBA00004651"/>
    </source>
</evidence>
<feature type="transmembrane region" description="Helical" evidence="7">
    <location>
        <begin position="7"/>
        <end position="29"/>
    </location>
</feature>
<evidence type="ECO:0000256" key="2">
    <source>
        <dbReference type="ARBA" id="ARBA00022475"/>
    </source>
</evidence>
<dbReference type="EMBL" id="VUOB01000002">
    <property type="protein sequence ID" value="KAA2266457.1"/>
    <property type="molecule type" value="Genomic_DNA"/>
</dbReference>
<feature type="region of interest" description="Disordered" evidence="6">
    <location>
        <begin position="337"/>
        <end position="358"/>
    </location>
</feature>
<evidence type="ECO:0000256" key="5">
    <source>
        <dbReference type="ARBA" id="ARBA00023136"/>
    </source>
</evidence>
<feature type="transmembrane region" description="Helical" evidence="7">
    <location>
        <begin position="157"/>
        <end position="178"/>
    </location>
</feature>
<keyword evidence="5 7" id="KW-0472">Membrane</keyword>
<keyword evidence="3 7" id="KW-0812">Transmembrane</keyword>
<dbReference type="PANTHER" id="PTHR39087:SF2">
    <property type="entry name" value="UPF0104 MEMBRANE PROTEIN MJ1595"/>
    <property type="match status" value="1"/>
</dbReference>
<feature type="transmembrane region" description="Helical" evidence="7">
    <location>
        <begin position="92"/>
        <end position="111"/>
    </location>
</feature>
<feature type="transmembrane region" description="Helical" evidence="7">
    <location>
        <begin position="49"/>
        <end position="71"/>
    </location>
</feature>
<evidence type="ECO:0000313" key="9">
    <source>
        <dbReference type="Proteomes" id="UP000323454"/>
    </source>
</evidence>
<comment type="caution">
    <text evidence="8">The sequence shown here is derived from an EMBL/GenBank/DDBJ whole genome shotgun (WGS) entry which is preliminary data.</text>
</comment>
<feature type="transmembrane region" description="Helical" evidence="7">
    <location>
        <begin position="270"/>
        <end position="297"/>
    </location>
</feature>
<name>A0A5B2XRZ0_9PSEU</name>
<feature type="transmembrane region" description="Helical" evidence="7">
    <location>
        <begin position="303"/>
        <end position="328"/>
    </location>
</feature>
<evidence type="ECO:0000256" key="6">
    <source>
        <dbReference type="SAM" id="MobiDB-lite"/>
    </source>
</evidence>
<evidence type="ECO:0000256" key="7">
    <source>
        <dbReference type="SAM" id="Phobius"/>
    </source>
</evidence>
<feature type="transmembrane region" description="Helical" evidence="7">
    <location>
        <begin position="238"/>
        <end position="258"/>
    </location>
</feature>
<keyword evidence="4 7" id="KW-1133">Transmembrane helix</keyword>
<dbReference type="PANTHER" id="PTHR39087">
    <property type="entry name" value="UPF0104 MEMBRANE PROTEIN MJ1595"/>
    <property type="match status" value="1"/>
</dbReference>
<organism evidence="8 9">
    <name type="scientific">Solihabitans fulvus</name>
    <dbReference type="NCBI Taxonomy" id="1892852"/>
    <lineage>
        <taxon>Bacteria</taxon>
        <taxon>Bacillati</taxon>
        <taxon>Actinomycetota</taxon>
        <taxon>Actinomycetes</taxon>
        <taxon>Pseudonocardiales</taxon>
        <taxon>Pseudonocardiaceae</taxon>
        <taxon>Solihabitans</taxon>
    </lineage>
</organism>
<dbReference type="InterPro" id="IPR022791">
    <property type="entry name" value="L-PG_synthase/AglD"/>
</dbReference>
<feature type="transmembrane region" description="Helical" evidence="7">
    <location>
        <begin position="117"/>
        <end position="145"/>
    </location>
</feature>
<reference evidence="8 9" key="2">
    <citation type="submission" date="2019-09" db="EMBL/GenBank/DDBJ databases">
        <authorList>
            <person name="Jin C."/>
        </authorList>
    </citation>
    <scope>NUCLEOTIDE SEQUENCE [LARGE SCALE GENOMIC DNA]</scope>
    <source>
        <strain evidence="8 9">AN110305</strain>
    </source>
</reference>
<protein>
    <submittedName>
        <fullName evidence="8">UPF0104 family protein</fullName>
    </submittedName>
</protein>
<dbReference type="Pfam" id="PF03706">
    <property type="entry name" value="LPG_synthase_TM"/>
    <property type="match status" value="1"/>
</dbReference>
<comment type="subcellular location">
    <subcellularLocation>
        <location evidence="1">Cell membrane</location>
        <topology evidence="1">Multi-pass membrane protein</topology>
    </subcellularLocation>
</comment>
<dbReference type="RefSeq" id="WP_149847563.1">
    <property type="nucleotide sequence ID" value="NZ_VUOB01000002.1"/>
</dbReference>
<dbReference type="OrthoDB" id="5182677at2"/>
<evidence type="ECO:0000313" key="8">
    <source>
        <dbReference type="EMBL" id="KAA2266457.1"/>
    </source>
</evidence>
<dbReference type="AlphaFoldDB" id="A0A5B2XRZ0"/>
<keyword evidence="9" id="KW-1185">Reference proteome</keyword>
<gene>
    <name evidence="8" type="ORF">F0L68_01530</name>
</gene>
<dbReference type="GO" id="GO:0005886">
    <property type="term" value="C:plasma membrane"/>
    <property type="evidence" value="ECO:0007669"/>
    <property type="project" value="UniProtKB-SubCell"/>
</dbReference>
<dbReference type="Proteomes" id="UP000323454">
    <property type="component" value="Unassembled WGS sequence"/>
</dbReference>
<sequence length="358" mass="36925">MSKRLRQVVFGVVSLAVAVVLVAAGIPALAGAGWDGILEQFNHLTGWELVMLGAIWLVSLYAYTFVLTASLPGLTHAQALTLNGVGSAVSNVLPFGGALGVAVTFTLARSWGHRAQAIAVSALTTGIWNVLARLSLPTFGLAALLIGGDLPDARLTFAAAVAFVACAVIVAATVAVLARESIAARLGRLIDRMVRPLPARFRPAPGWAEQGLRNLRTGTVDRVRSKWGQLTLGMVGHLGMQGVLFVACLLVTGGYPGLSKTIAAFAVSRVLTTVVVTPGGVGISETGTLALLIALGAPAAPSAAGVLLFALFAFTAEIPVGVLGWGVWTVMRRWRREPPPQEPASDGHGLTAAGHSGG</sequence>
<proteinExistence type="predicted"/>
<evidence type="ECO:0000256" key="4">
    <source>
        <dbReference type="ARBA" id="ARBA00022989"/>
    </source>
</evidence>